<keyword evidence="4" id="KW-0539">Nucleus</keyword>
<comment type="caution">
    <text evidence="7">The sequence shown here is derived from an EMBL/GenBank/DDBJ whole genome shotgun (WGS) entry which is preliminary data.</text>
</comment>
<evidence type="ECO:0000313" key="8">
    <source>
        <dbReference type="Proteomes" id="UP001174677"/>
    </source>
</evidence>
<proteinExistence type="predicted"/>
<sequence>MKFDGLFGNSDGLKESRSRKSTSQVRPRSSCAIGSKACREKMRRDRLNDRFMELGALLDSGRPPTMEKSAMLTDALKVVNQLQDEAQNSGARFFAHPPAIPSPFSSPRQVVGSKLLPFVGYPGALMWRLMPPASVDTSKDPVLRSPAA</sequence>
<reference evidence="7" key="1">
    <citation type="journal article" date="2023" name="Plant Biotechnol. J.">
        <title>Chromosome-level wild Hevea brasiliensis genome provides new tools for genomic-assisted breeding and valuable loci to elevate rubber yield.</title>
        <authorList>
            <person name="Cheng H."/>
            <person name="Song X."/>
            <person name="Hu Y."/>
            <person name="Wu T."/>
            <person name="Yang Q."/>
            <person name="An Z."/>
            <person name="Feng S."/>
            <person name="Deng Z."/>
            <person name="Wu W."/>
            <person name="Zeng X."/>
            <person name="Tu M."/>
            <person name="Wang X."/>
            <person name="Huang H."/>
        </authorList>
    </citation>
    <scope>NUCLEOTIDE SEQUENCE</scope>
    <source>
        <strain evidence="7">MT/VB/25A 57/8</strain>
    </source>
</reference>
<accession>A0ABQ9LM09</accession>
<name>A0ABQ9LM09_HEVBR</name>
<feature type="region of interest" description="Disordered" evidence="5">
    <location>
        <begin position="1"/>
        <end position="37"/>
    </location>
</feature>
<dbReference type="Proteomes" id="UP001174677">
    <property type="component" value="Chromosome 11"/>
</dbReference>
<dbReference type="PANTHER" id="PTHR46133:SF23">
    <property type="entry name" value="TRANSCRIPTION FACTOR ILR3-LIKE"/>
    <property type="match status" value="1"/>
</dbReference>
<evidence type="ECO:0000259" key="6">
    <source>
        <dbReference type="PROSITE" id="PS50888"/>
    </source>
</evidence>
<comment type="subcellular location">
    <subcellularLocation>
        <location evidence="1">Nucleus</location>
    </subcellularLocation>
</comment>
<dbReference type="SUPFAM" id="SSF47459">
    <property type="entry name" value="HLH, helix-loop-helix DNA-binding domain"/>
    <property type="match status" value="1"/>
</dbReference>
<dbReference type="SMART" id="SM00353">
    <property type="entry name" value="HLH"/>
    <property type="match status" value="1"/>
</dbReference>
<dbReference type="Pfam" id="PF00010">
    <property type="entry name" value="HLH"/>
    <property type="match status" value="1"/>
</dbReference>
<dbReference type="PANTHER" id="PTHR46133">
    <property type="entry name" value="BHLH TRANSCRIPTION FACTOR"/>
    <property type="match status" value="1"/>
</dbReference>
<dbReference type="InterPro" id="IPR044818">
    <property type="entry name" value="ILR3-like"/>
</dbReference>
<dbReference type="PROSITE" id="PS50888">
    <property type="entry name" value="BHLH"/>
    <property type="match status" value="1"/>
</dbReference>
<dbReference type="InterPro" id="IPR036638">
    <property type="entry name" value="HLH_DNA-bd_sf"/>
</dbReference>
<evidence type="ECO:0000256" key="1">
    <source>
        <dbReference type="ARBA" id="ARBA00004123"/>
    </source>
</evidence>
<evidence type="ECO:0000313" key="7">
    <source>
        <dbReference type="EMBL" id="KAJ9169009.1"/>
    </source>
</evidence>
<keyword evidence="3" id="KW-0804">Transcription</keyword>
<organism evidence="7 8">
    <name type="scientific">Hevea brasiliensis</name>
    <name type="common">Para rubber tree</name>
    <name type="synonym">Siphonia brasiliensis</name>
    <dbReference type="NCBI Taxonomy" id="3981"/>
    <lineage>
        <taxon>Eukaryota</taxon>
        <taxon>Viridiplantae</taxon>
        <taxon>Streptophyta</taxon>
        <taxon>Embryophyta</taxon>
        <taxon>Tracheophyta</taxon>
        <taxon>Spermatophyta</taxon>
        <taxon>Magnoliopsida</taxon>
        <taxon>eudicotyledons</taxon>
        <taxon>Gunneridae</taxon>
        <taxon>Pentapetalae</taxon>
        <taxon>rosids</taxon>
        <taxon>fabids</taxon>
        <taxon>Malpighiales</taxon>
        <taxon>Euphorbiaceae</taxon>
        <taxon>Crotonoideae</taxon>
        <taxon>Micrandreae</taxon>
        <taxon>Hevea</taxon>
    </lineage>
</organism>
<feature type="domain" description="BHLH" evidence="6">
    <location>
        <begin position="31"/>
        <end position="82"/>
    </location>
</feature>
<dbReference type="InterPro" id="IPR011598">
    <property type="entry name" value="bHLH_dom"/>
</dbReference>
<protein>
    <recommendedName>
        <fullName evidence="6">BHLH domain-containing protein</fullName>
    </recommendedName>
</protein>
<evidence type="ECO:0000256" key="5">
    <source>
        <dbReference type="SAM" id="MobiDB-lite"/>
    </source>
</evidence>
<keyword evidence="2" id="KW-0805">Transcription regulation</keyword>
<dbReference type="EMBL" id="JARPOI010000011">
    <property type="protein sequence ID" value="KAJ9169009.1"/>
    <property type="molecule type" value="Genomic_DNA"/>
</dbReference>
<dbReference type="Gene3D" id="4.10.280.10">
    <property type="entry name" value="Helix-loop-helix DNA-binding domain"/>
    <property type="match status" value="1"/>
</dbReference>
<evidence type="ECO:0000256" key="2">
    <source>
        <dbReference type="ARBA" id="ARBA00023015"/>
    </source>
</evidence>
<evidence type="ECO:0000256" key="3">
    <source>
        <dbReference type="ARBA" id="ARBA00023163"/>
    </source>
</evidence>
<keyword evidence="8" id="KW-1185">Reference proteome</keyword>
<gene>
    <name evidence="7" type="ORF">P3X46_020479</name>
</gene>
<evidence type="ECO:0000256" key="4">
    <source>
        <dbReference type="ARBA" id="ARBA00023242"/>
    </source>
</evidence>